<evidence type="ECO:0000313" key="2">
    <source>
        <dbReference type="Proteomes" id="UP000247480"/>
    </source>
</evidence>
<accession>A0A2V0QFQ1</accession>
<reference evidence="1 2" key="1">
    <citation type="submission" date="2018-04" db="EMBL/GenBank/DDBJ databases">
        <title>Draft genome sequence of Pseudomonas syringae pv. actinidiae biovar 1 strains isolated from kiwifruit in Kagawa prefecture.</title>
        <authorList>
            <person name="Tabuchi M."/>
            <person name="Saito M."/>
            <person name="Fujiwara S."/>
            <person name="Sasa N."/>
            <person name="Akimitsu K."/>
            <person name="Gomi K."/>
            <person name="Konishi-Sugita S."/>
            <person name="Hamano K."/>
            <person name="Kataoka I."/>
        </authorList>
    </citation>
    <scope>NUCLEOTIDE SEQUENCE [LARGE SCALE GENOMIC DNA]</scope>
    <source>
        <strain evidence="1 2">MAFF212206</strain>
    </source>
</reference>
<evidence type="ECO:0000313" key="1">
    <source>
        <dbReference type="EMBL" id="GBH11734.1"/>
    </source>
</evidence>
<name>A0A2V0QFQ1_PSESF</name>
<organism evidence="1 2">
    <name type="scientific">Pseudomonas syringae pv. actinidiae</name>
    <dbReference type="NCBI Taxonomy" id="103796"/>
    <lineage>
        <taxon>Bacteria</taxon>
        <taxon>Pseudomonadati</taxon>
        <taxon>Pseudomonadota</taxon>
        <taxon>Gammaproteobacteria</taxon>
        <taxon>Pseudomonadales</taxon>
        <taxon>Pseudomonadaceae</taxon>
        <taxon>Pseudomonas</taxon>
        <taxon>Pseudomonas syringae</taxon>
    </lineage>
</organism>
<dbReference type="AlphaFoldDB" id="A0A2V0QFQ1"/>
<comment type="caution">
    <text evidence="1">The sequence shown here is derived from an EMBL/GenBank/DDBJ whole genome shotgun (WGS) entry which is preliminary data.</text>
</comment>
<protein>
    <submittedName>
        <fullName evidence="1">Uncharacterized protein</fullName>
    </submittedName>
</protein>
<gene>
    <name evidence="1" type="ORF">KPSA1_05179</name>
</gene>
<proteinExistence type="predicted"/>
<sequence>MLRRFFYVDALCRSAMLAQCLEKRCCVAGAFLVMPTVNQEKYYNKKGQLSLALVICAESQDSSEASSVSWAISETRAFC</sequence>
<dbReference type="EMBL" id="BGJZ01000279">
    <property type="protein sequence ID" value="GBH11734.1"/>
    <property type="molecule type" value="Genomic_DNA"/>
</dbReference>
<dbReference type="Proteomes" id="UP000247480">
    <property type="component" value="Unassembled WGS sequence"/>
</dbReference>